<evidence type="ECO:0000256" key="1">
    <source>
        <dbReference type="ARBA" id="ARBA00022679"/>
    </source>
</evidence>
<evidence type="ECO:0000313" key="4">
    <source>
        <dbReference type="Proteomes" id="UP001327093"/>
    </source>
</evidence>
<keyword evidence="4" id="KW-1185">Reference proteome</keyword>
<keyword evidence="3" id="KW-0328">Glycosyltransferase</keyword>
<dbReference type="EMBL" id="JAWLNX010000016">
    <property type="protein sequence ID" value="MEB3369997.1"/>
    <property type="molecule type" value="Genomic_DNA"/>
</dbReference>
<feature type="domain" description="Glycosyl transferase family 1" evidence="2">
    <location>
        <begin position="192"/>
        <end position="353"/>
    </location>
</feature>
<proteinExistence type="predicted"/>
<dbReference type="RefSeq" id="WP_324267483.1">
    <property type="nucleotide sequence ID" value="NZ_JAWLNX010000016.1"/>
</dbReference>
<dbReference type="Pfam" id="PF00534">
    <property type="entry name" value="Glycos_transf_1"/>
    <property type="match status" value="1"/>
</dbReference>
<protein>
    <submittedName>
        <fullName evidence="3">Glycosyltransferase family 4 protein</fullName>
        <ecNumber evidence="3">2.4.-.-</ecNumber>
    </submittedName>
</protein>
<dbReference type="Proteomes" id="UP001327093">
    <property type="component" value="Unassembled WGS sequence"/>
</dbReference>
<sequence>MHVLTTVVGQRTEHWIDLLTTLIDQTGIELTLCAADVSPLAAQSLAELDRGRERFHFHHLPHVLGEGRTGHMASALFRPGSLRTLRQVRPDVLHVIGEAAYLSTFQALHLRNRHWPTTPITLYAAQNTMMRLPFPFPSLEQYAYRTVAHAFPITPAALELLRVKGYQGPASIVPLGVDTTAFQPTPAVGSRPFSVGFVGRLEPHKGIRDLLHGSELLDCDLIVVGEGSLRKEVERAAARRPGRIRLYSWLDHGELPSILARMDALVLPSLEVVQRNVVPWIGIPLREQFGRVLVEAMACGVPVVGSDVGEIPYVVESAGLIYPAGEVSAMACRLAQIRDDPDLARRLGATGRSRAEKQFAWAEIAKTMHHTWQELAVTAERLNGHHRQRYVINDKRPDLVRFVQPDEGKAL</sequence>
<dbReference type="Gene3D" id="3.40.50.2000">
    <property type="entry name" value="Glycogen Phosphorylase B"/>
    <property type="match status" value="2"/>
</dbReference>
<dbReference type="PANTHER" id="PTHR45947:SF3">
    <property type="entry name" value="SULFOQUINOVOSYL TRANSFERASE SQD2"/>
    <property type="match status" value="1"/>
</dbReference>
<dbReference type="CDD" id="cd03801">
    <property type="entry name" value="GT4_PimA-like"/>
    <property type="match status" value="1"/>
</dbReference>
<dbReference type="PANTHER" id="PTHR45947">
    <property type="entry name" value="SULFOQUINOVOSYL TRANSFERASE SQD2"/>
    <property type="match status" value="1"/>
</dbReference>
<evidence type="ECO:0000313" key="3">
    <source>
        <dbReference type="EMBL" id="MEB3369997.1"/>
    </source>
</evidence>
<reference evidence="3 4" key="1">
    <citation type="submission" date="2023-10" db="EMBL/GenBank/DDBJ databases">
        <title>Saccharopolyspora sp. nov., isolated from mangrove soil.</title>
        <authorList>
            <person name="Lu Y."/>
            <person name="Liu W."/>
        </authorList>
    </citation>
    <scope>NUCLEOTIDE SEQUENCE [LARGE SCALE GENOMIC DNA]</scope>
    <source>
        <strain evidence="3 4">S2-29</strain>
    </source>
</reference>
<gene>
    <name evidence="3" type="ORF">R4I43_21540</name>
</gene>
<name>A0ABU6AEM4_9PSEU</name>
<dbReference type="SUPFAM" id="SSF53756">
    <property type="entry name" value="UDP-Glycosyltransferase/glycogen phosphorylase"/>
    <property type="match status" value="1"/>
</dbReference>
<accession>A0ABU6AEM4</accession>
<keyword evidence="1 3" id="KW-0808">Transferase</keyword>
<evidence type="ECO:0000259" key="2">
    <source>
        <dbReference type="Pfam" id="PF00534"/>
    </source>
</evidence>
<organism evidence="3 4">
    <name type="scientific">Saccharopolyspora mangrovi</name>
    <dbReference type="NCBI Taxonomy" id="3082379"/>
    <lineage>
        <taxon>Bacteria</taxon>
        <taxon>Bacillati</taxon>
        <taxon>Actinomycetota</taxon>
        <taxon>Actinomycetes</taxon>
        <taxon>Pseudonocardiales</taxon>
        <taxon>Pseudonocardiaceae</taxon>
        <taxon>Saccharopolyspora</taxon>
    </lineage>
</organism>
<dbReference type="InterPro" id="IPR001296">
    <property type="entry name" value="Glyco_trans_1"/>
</dbReference>
<dbReference type="GO" id="GO:0016757">
    <property type="term" value="F:glycosyltransferase activity"/>
    <property type="evidence" value="ECO:0007669"/>
    <property type="project" value="UniProtKB-KW"/>
</dbReference>
<comment type="caution">
    <text evidence="3">The sequence shown here is derived from an EMBL/GenBank/DDBJ whole genome shotgun (WGS) entry which is preliminary data.</text>
</comment>
<dbReference type="EC" id="2.4.-.-" evidence="3"/>
<dbReference type="InterPro" id="IPR050194">
    <property type="entry name" value="Glycosyltransferase_grp1"/>
</dbReference>